<proteinExistence type="predicted"/>
<evidence type="ECO:0000256" key="1">
    <source>
        <dbReference type="ARBA" id="ARBA00004123"/>
    </source>
</evidence>
<dbReference type="GO" id="GO:0006302">
    <property type="term" value="P:double-strand break repair"/>
    <property type="evidence" value="ECO:0007669"/>
    <property type="project" value="TreeGrafter"/>
</dbReference>
<organism evidence="16 17">
    <name type="scientific">Eumeta variegata</name>
    <name type="common">Bagworm moth</name>
    <name type="synonym">Eumeta japonica</name>
    <dbReference type="NCBI Taxonomy" id="151549"/>
    <lineage>
        <taxon>Eukaryota</taxon>
        <taxon>Metazoa</taxon>
        <taxon>Ecdysozoa</taxon>
        <taxon>Arthropoda</taxon>
        <taxon>Hexapoda</taxon>
        <taxon>Insecta</taxon>
        <taxon>Pterygota</taxon>
        <taxon>Neoptera</taxon>
        <taxon>Endopterygota</taxon>
        <taxon>Lepidoptera</taxon>
        <taxon>Glossata</taxon>
        <taxon>Ditrysia</taxon>
        <taxon>Tineoidea</taxon>
        <taxon>Psychidae</taxon>
        <taxon>Oiketicinae</taxon>
        <taxon>Eumeta</taxon>
    </lineage>
</organism>
<reference evidence="16 17" key="1">
    <citation type="journal article" date="2019" name="Commun. Biol.">
        <title>The bagworm genome reveals a unique fibroin gene that provides high tensile strength.</title>
        <authorList>
            <person name="Kono N."/>
            <person name="Nakamura H."/>
            <person name="Ohtoshi R."/>
            <person name="Tomita M."/>
            <person name="Numata K."/>
            <person name="Arakawa K."/>
        </authorList>
    </citation>
    <scope>NUCLEOTIDE SEQUENCE [LARGE SCALE GENOMIC DNA]</scope>
</reference>
<keyword evidence="3" id="KW-0328">Glycosyltransferase</keyword>
<dbReference type="GO" id="GO:0003677">
    <property type="term" value="F:DNA binding"/>
    <property type="evidence" value="ECO:0007669"/>
    <property type="project" value="UniProtKB-KW"/>
</dbReference>
<dbReference type="PROSITE" id="PS52007">
    <property type="entry name" value="PADR1"/>
    <property type="match status" value="1"/>
</dbReference>
<dbReference type="Gene3D" id="3.40.50.10190">
    <property type="entry name" value="BRCT domain"/>
    <property type="match status" value="1"/>
</dbReference>
<dbReference type="SUPFAM" id="SSF57716">
    <property type="entry name" value="Glucocorticoid receptor-like (DNA-binding domain)"/>
    <property type="match status" value="1"/>
</dbReference>
<evidence type="ECO:0000256" key="7">
    <source>
        <dbReference type="ARBA" id="ARBA00022771"/>
    </source>
</evidence>
<keyword evidence="5" id="KW-0479">Metal-binding</keyword>
<comment type="caution">
    <text evidence="16">The sequence shown here is derived from an EMBL/GenBank/DDBJ whole genome shotgun (WGS) entry which is preliminary data.</text>
</comment>
<dbReference type="GO" id="GO:1990404">
    <property type="term" value="F:NAD+-protein mono-ADP-ribosyltransferase activity"/>
    <property type="evidence" value="ECO:0007669"/>
    <property type="project" value="TreeGrafter"/>
</dbReference>
<evidence type="ECO:0000256" key="11">
    <source>
        <dbReference type="ARBA" id="ARBA00023242"/>
    </source>
</evidence>
<dbReference type="Pfam" id="PF00533">
    <property type="entry name" value="BRCT"/>
    <property type="match status" value="1"/>
</dbReference>
<keyword evidence="11" id="KW-0539">Nucleus</keyword>
<dbReference type="Proteomes" id="UP000299102">
    <property type="component" value="Unassembled WGS sequence"/>
</dbReference>
<keyword evidence="10" id="KW-0238">DNA-binding</keyword>
<keyword evidence="13" id="KW-0175">Coiled coil</keyword>
<evidence type="ECO:0000256" key="10">
    <source>
        <dbReference type="ARBA" id="ARBA00023125"/>
    </source>
</evidence>
<dbReference type="SMART" id="SM01335">
    <property type="entry name" value="PADR1"/>
    <property type="match status" value="1"/>
</dbReference>
<dbReference type="AlphaFoldDB" id="A0A4C1V1X6"/>
<keyword evidence="17" id="KW-1185">Reference proteome</keyword>
<keyword evidence="9" id="KW-0520">NAD</keyword>
<evidence type="ECO:0000256" key="4">
    <source>
        <dbReference type="ARBA" id="ARBA00022679"/>
    </source>
</evidence>
<dbReference type="InterPro" id="IPR049296">
    <property type="entry name" value="PARP1-like_PADR1_N"/>
</dbReference>
<dbReference type="PROSITE" id="PS50172">
    <property type="entry name" value="BRCT"/>
    <property type="match status" value="1"/>
</dbReference>
<dbReference type="SMART" id="SM01336">
    <property type="entry name" value="zf-PARP"/>
    <property type="match status" value="1"/>
</dbReference>
<sequence>MKRLMDVSEAGEICKDRTICESMALPALLENKNELTLLFIILSILVNPANLSSDVVMPNEKKGKGKGTKRANSDNNAALKDFAIEYSKSSRATCKVCDIKICKGEVRISKVAYDTEVAKKFGGQSLWHHVNCFAEARSELLYFAGGENLPGFKVLKKEDQKMVKETIKPMKSDEIPVKKPKIELKNEEEIKEEKELEKKIEEQNKLFQMHRKTLTGYSAFVIDKVLLDNAQNVSSGYDEKINHLADCMAFGALEPCPNCTNGQYVLENYGYRCTGSISEWTKCQNITQTPKRKPLEIKEELKNSKHFLDYQPKVGIRIFTATKPPKQTIVKKEESGESSQKAQHIPPLKNLQFFIQGKVSNKEEVKKRIIKLGGLVVNKLNDAIAAVVSTKADVEKIIGKMKSIQEQQIEVIEESFFDLIDKEKGSVGDSLELIKENNIAAWGSDPKTRVPQDIVDGKSLPKSGGIYLKSSKSGVQKLKVKGGTLVDPDSGLADVAHVYIDQNGEKWTVVLNKTDIGEEKNSFYKLQLLEDDVIKKSNDFPSLADGSYTGKWPTCPIDALEGTGSFHPGAERERKSAERRFSPVQAYTMLEDPAGYYPVDMDYGDNQDNDDRGASKTLTVDSNSKLHISVQQLMCSIFDIQLMKRTLLEFEWGFEMTYHQRLFPMNFDKDVFKKRTYLFLKGWQLIRDSYEVAGAQGRL</sequence>
<dbReference type="GO" id="GO:0008270">
    <property type="term" value="F:zinc ion binding"/>
    <property type="evidence" value="ECO:0007669"/>
    <property type="project" value="UniProtKB-KW"/>
</dbReference>
<dbReference type="InterPro" id="IPR036420">
    <property type="entry name" value="BRCT_dom_sf"/>
</dbReference>
<dbReference type="Pfam" id="PF21728">
    <property type="entry name" value="PADR1_N"/>
    <property type="match status" value="1"/>
</dbReference>
<evidence type="ECO:0000259" key="15">
    <source>
        <dbReference type="PROSITE" id="PS50172"/>
    </source>
</evidence>
<dbReference type="GO" id="GO:0070212">
    <property type="term" value="P:protein poly-ADP-ribosylation"/>
    <property type="evidence" value="ECO:0007669"/>
    <property type="project" value="TreeGrafter"/>
</dbReference>
<dbReference type="PROSITE" id="PS50064">
    <property type="entry name" value="ZF_PARP_2"/>
    <property type="match status" value="1"/>
</dbReference>
<feature type="coiled-coil region" evidence="13">
    <location>
        <begin position="179"/>
        <end position="213"/>
    </location>
</feature>
<name>A0A4C1V1X6_EUMVA</name>
<dbReference type="Pfam" id="PF08063">
    <property type="entry name" value="Zn_ribbon_PADR1"/>
    <property type="match status" value="1"/>
</dbReference>
<evidence type="ECO:0000313" key="16">
    <source>
        <dbReference type="EMBL" id="GBP32818.1"/>
    </source>
</evidence>
<protein>
    <recommendedName>
        <fullName evidence="2">NAD(+) ADP-ribosyltransferase</fullName>
        <ecNumber evidence="2">2.4.2.30</ecNumber>
    </recommendedName>
</protein>
<dbReference type="InterPro" id="IPR012982">
    <property type="entry name" value="PARP1-like_PADR1_Zn_ribbon"/>
</dbReference>
<dbReference type="Gene3D" id="2.20.25.630">
    <property type="match status" value="1"/>
</dbReference>
<gene>
    <name evidence="16" type="primary">Parp</name>
    <name evidence="16" type="ORF">EVAR_19670_1</name>
</gene>
<dbReference type="GO" id="GO:0005730">
    <property type="term" value="C:nucleolus"/>
    <property type="evidence" value="ECO:0007669"/>
    <property type="project" value="TreeGrafter"/>
</dbReference>
<accession>A0A4C1V1X6</accession>
<evidence type="ECO:0000256" key="12">
    <source>
        <dbReference type="ARBA" id="ARBA00033987"/>
    </source>
</evidence>
<keyword evidence="8" id="KW-0862">Zinc</keyword>
<dbReference type="STRING" id="151549.A0A4C1V1X6"/>
<feature type="domain" description="PARP-type" evidence="14">
    <location>
        <begin position="82"/>
        <end position="171"/>
    </location>
</feature>
<dbReference type="PANTHER" id="PTHR10459:SF112">
    <property type="entry name" value="POLY [ADP-RIBOSE] POLYMERASE 1"/>
    <property type="match status" value="1"/>
</dbReference>
<keyword evidence="6" id="KW-0013">ADP-ribosylation</keyword>
<keyword evidence="7" id="KW-0863">Zinc-finger</keyword>
<evidence type="ECO:0000256" key="6">
    <source>
        <dbReference type="ARBA" id="ARBA00022765"/>
    </source>
</evidence>
<evidence type="ECO:0000313" key="17">
    <source>
        <dbReference type="Proteomes" id="UP000299102"/>
    </source>
</evidence>
<dbReference type="EC" id="2.4.2.30" evidence="2"/>
<dbReference type="InterPro" id="IPR050800">
    <property type="entry name" value="ARTD/PARP"/>
</dbReference>
<dbReference type="InterPro" id="IPR001510">
    <property type="entry name" value="Znf_PARP"/>
</dbReference>
<dbReference type="SUPFAM" id="SSF142921">
    <property type="entry name" value="WGR domain-like"/>
    <property type="match status" value="1"/>
</dbReference>
<dbReference type="Gene3D" id="3.30.1740.10">
    <property type="entry name" value="Zinc finger, PARP-type"/>
    <property type="match status" value="1"/>
</dbReference>
<dbReference type="Gene3D" id="1.10.20.130">
    <property type="match status" value="1"/>
</dbReference>
<dbReference type="InterPro" id="IPR036957">
    <property type="entry name" value="Znf_PARP_sf"/>
</dbReference>
<evidence type="ECO:0000256" key="9">
    <source>
        <dbReference type="ARBA" id="ARBA00023027"/>
    </source>
</evidence>
<evidence type="ECO:0000256" key="8">
    <source>
        <dbReference type="ARBA" id="ARBA00022833"/>
    </source>
</evidence>
<dbReference type="InterPro" id="IPR036930">
    <property type="entry name" value="WGR_dom_sf"/>
</dbReference>
<comment type="catalytic activity">
    <reaction evidence="12">
        <text>NAD(+) + (ADP-D-ribosyl)n-acceptor = nicotinamide + (ADP-D-ribosyl)n+1-acceptor + H(+).</text>
        <dbReference type="EC" id="2.4.2.30"/>
    </reaction>
</comment>
<keyword evidence="4" id="KW-0808">Transferase</keyword>
<feature type="domain" description="BRCT" evidence="15">
    <location>
        <begin position="343"/>
        <end position="417"/>
    </location>
</feature>
<dbReference type="GO" id="GO:0003950">
    <property type="term" value="F:NAD+ poly-ADP-ribosyltransferase activity"/>
    <property type="evidence" value="ECO:0007669"/>
    <property type="project" value="UniProtKB-EC"/>
</dbReference>
<dbReference type="InterPro" id="IPR001357">
    <property type="entry name" value="BRCT_dom"/>
</dbReference>
<evidence type="ECO:0000259" key="14">
    <source>
        <dbReference type="PROSITE" id="PS50064"/>
    </source>
</evidence>
<evidence type="ECO:0000256" key="3">
    <source>
        <dbReference type="ARBA" id="ARBA00022676"/>
    </source>
</evidence>
<comment type="subcellular location">
    <subcellularLocation>
        <location evidence="1">Nucleus</location>
    </subcellularLocation>
</comment>
<dbReference type="InterPro" id="IPR038650">
    <property type="entry name" value="PADR1_C_dom_sf"/>
</dbReference>
<dbReference type="EMBL" id="BGZK01000265">
    <property type="protein sequence ID" value="GBP32818.1"/>
    <property type="molecule type" value="Genomic_DNA"/>
</dbReference>
<dbReference type="PANTHER" id="PTHR10459">
    <property type="entry name" value="DNA LIGASE"/>
    <property type="match status" value="1"/>
</dbReference>
<dbReference type="CDD" id="cd17747">
    <property type="entry name" value="BRCT_PARP1"/>
    <property type="match status" value="1"/>
</dbReference>
<dbReference type="Pfam" id="PF00645">
    <property type="entry name" value="zf-PARP"/>
    <property type="match status" value="1"/>
</dbReference>
<evidence type="ECO:0000256" key="5">
    <source>
        <dbReference type="ARBA" id="ARBA00022723"/>
    </source>
</evidence>
<evidence type="ECO:0000256" key="13">
    <source>
        <dbReference type="SAM" id="Coils"/>
    </source>
</evidence>
<dbReference type="OrthoDB" id="429950at2759"/>
<evidence type="ECO:0000256" key="2">
    <source>
        <dbReference type="ARBA" id="ARBA00012020"/>
    </source>
</evidence>